<dbReference type="Gene3D" id="3.40.50.720">
    <property type="entry name" value="NAD(P)-binding Rossmann-like Domain"/>
    <property type="match status" value="1"/>
</dbReference>
<gene>
    <name evidence="2" type="ORF">CKO31_19635</name>
</gene>
<dbReference type="PANTHER" id="PTHR48079">
    <property type="entry name" value="PROTEIN YEEZ"/>
    <property type="match status" value="1"/>
</dbReference>
<name>A0ABS1CLZ6_9GAMM</name>
<keyword evidence="3" id="KW-1185">Reference proteome</keyword>
<accession>A0ABS1CLZ6</accession>
<evidence type="ECO:0000313" key="2">
    <source>
        <dbReference type="EMBL" id="MBK1632920.1"/>
    </source>
</evidence>
<dbReference type="InterPro" id="IPR016040">
    <property type="entry name" value="NAD(P)-bd_dom"/>
</dbReference>
<feature type="domain" description="NAD(P)-binding" evidence="1">
    <location>
        <begin position="18"/>
        <end position="126"/>
    </location>
</feature>
<dbReference type="SUPFAM" id="SSF51735">
    <property type="entry name" value="NAD(P)-binding Rossmann-fold domains"/>
    <property type="match status" value="1"/>
</dbReference>
<dbReference type="Proteomes" id="UP000748752">
    <property type="component" value="Unassembled WGS sequence"/>
</dbReference>
<dbReference type="InterPro" id="IPR036291">
    <property type="entry name" value="NAD(P)-bd_dom_sf"/>
</dbReference>
<proteinExistence type="predicted"/>
<sequence>MNSDALQAGRRQRVAVAGASGFIGTALLPRLAEQQAVLALTRSPARAATPASTAGVSWRHCDLFSSPDIEAALAGVDAAVYLVHSLAPSSRLTQARPRDMDLVLADNFARAAAANGLKQIVFVSGVMPRSFRFSPLLWSRREVEMVLGSRGTPLTALRASLVVGPGGTGPGLLLDLVRRLPVLALPPSARSLTRPIALADLVRAILHCLDHPESYIGPFDIGGAQALSYEQMLRDTARVLGLKRAFLRLPFMPNALASATARLVSGAPPQMVGAIVESLPQDTVMRDNPLQQVIQPEAMGFADALAASIDPCTKRLKPNPRARIREADTSVMREQSLVRSIQRVLLPPGQDAAWVAGNYFRWLGECCWPLVRSRVDARHNVEVWTRILPVKLLVLSHQPTASTAERQIYAISGGLLAKLQSPGRPRFEFQTLLDGRYTMTAIHDYAPALPWYVYIVTQAVGHLLVMRRYQARLAWLASSSKFKSMML</sequence>
<reference evidence="2 3" key="1">
    <citation type="journal article" date="2020" name="Microorganisms">
        <title>Osmotic Adaptation and Compatible Solute Biosynthesis of Phototrophic Bacteria as Revealed from Genome Analyses.</title>
        <authorList>
            <person name="Imhoff J.F."/>
            <person name="Rahn T."/>
            <person name="Kunzel S."/>
            <person name="Keller A."/>
            <person name="Neulinger S.C."/>
        </authorList>
    </citation>
    <scope>NUCLEOTIDE SEQUENCE [LARGE SCALE GENOMIC DNA]</scope>
    <source>
        <strain evidence="2 3">DSM 6210</strain>
    </source>
</reference>
<dbReference type="PANTHER" id="PTHR48079:SF6">
    <property type="entry name" value="NAD(P)-BINDING DOMAIN-CONTAINING PROTEIN-RELATED"/>
    <property type="match status" value="1"/>
</dbReference>
<dbReference type="EMBL" id="NRRV01000062">
    <property type="protein sequence ID" value="MBK1632920.1"/>
    <property type="molecule type" value="Genomic_DNA"/>
</dbReference>
<organism evidence="2 3">
    <name type="scientific">Thiohalocapsa halophila</name>
    <dbReference type="NCBI Taxonomy" id="69359"/>
    <lineage>
        <taxon>Bacteria</taxon>
        <taxon>Pseudomonadati</taxon>
        <taxon>Pseudomonadota</taxon>
        <taxon>Gammaproteobacteria</taxon>
        <taxon>Chromatiales</taxon>
        <taxon>Chromatiaceae</taxon>
        <taxon>Thiohalocapsa</taxon>
    </lineage>
</organism>
<dbReference type="InterPro" id="IPR051783">
    <property type="entry name" value="NAD(P)-dependent_oxidoreduct"/>
</dbReference>
<dbReference type="Pfam" id="PF13460">
    <property type="entry name" value="NAD_binding_10"/>
    <property type="match status" value="1"/>
</dbReference>
<comment type="caution">
    <text evidence="2">The sequence shown here is derived from an EMBL/GenBank/DDBJ whole genome shotgun (WGS) entry which is preliminary data.</text>
</comment>
<evidence type="ECO:0000313" key="3">
    <source>
        <dbReference type="Proteomes" id="UP000748752"/>
    </source>
</evidence>
<dbReference type="RefSeq" id="WP_200240802.1">
    <property type="nucleotide sequence ID" value="NZ_NRRV01000062.1"/>
</dbReference>
<evidence type="ECO:0000259" key="1">
    <source>
        <dbReference type="Pfam" id="PF13460"/>
    </source>
</evidence>
<protein>
    <submittedName>
        <fullName evidence="2">Nucleoside-diphosphate sugar epimerase</fullName>
    </submittedName>
</protein>